<gene>
    <name evidence="2" type="ORF">LKD71_15615</name>
</gene>
<comment type="caution">
    <text evidence="2">The sequence shown here is derived from an EMBL/GenBank/DDBJ whole genome shotgun (WGS) entry which is preliminary data.</text>
</comment>
<proteinExistence type="predicted"/>
<dbReference type="RefSeq" id="WP_227616149.1">
    <property type="nucleotide sequence ID" value="NZ_JAJEPR010000042.1"/>
</dbReference>
<dbReference type="InterPro" id="IPR001633">
    <property type="entry name" value="EAL_dom"/>
</dbReference>
<keyword evidence="3" id="KW-1185">Reference proteome</keyword>
<dbReference type="Pfam" id="PF00563">
    <property type="entry name" value="EAL"/>
    <property type="match status" value="1"/>
</dbReference>
<sequence>MMRKRKVVVEGVETKEEAELLRNYGCDFFQGYYYSKPIPEEEFVKLLDQQ</sequence>
<evidence type="ECO:0000313" key="3">
    <source>
        <dbReference type="Proteomes" id="UP001197875"/>
    </source>
</evidence>
<dbReference type="GO" id="GO:0071111">
    <property type="term" value="F:cyclic-guanylate-specific phosphodiesterase activity"/>
    <property type="evidence" value="ECO:0007669"/>
    <property type="project" value="InterPro"/>
</dbReference>
<dbReference type="InterPro" id="IPR050706">
    <property type="entry name" value="Cyclic-di-GMP_PDE-like"/>
</dbReference>
<dbReference type="SUPFAM" id="SSF141868">
    <property type="entry name" value="EAL domain-like"/>
    <property type="match status" value="1"/>
</dbReference>
<accession>A0AAE3DVD8</accession>
<dbReference type="PANTHER" id="PTHR33121">
    <property type="entry name" value="CYCLIC DI-GMP PHOSPHODIESTERASE PDEF"/>
    <property type="match status" value="1"/>
</dbReference>
<feature type="domain" description="EAL" evidence="1">
    <location>
        <begin position="1"/>
        <end position="50"/>
    </location>
</feature>
<dbReference type="AlphaFoldDB" id="A0AAE3DVD8"/>
<dbReference type="PANTHER" id="PTHR33121:SF71">
    <property type="entry name" value="OXYGEN SENSOR PROTEIN DOSP"/>
    <property type="match status" value="1"/>
</dbReference>
<name>A0AAE3DVD8_9FIRM</name>
<dbReference type="Proteomes" id="UP001197875">
    <property type="component" value="Unassembled WGS sequence"/>
</dbReference>
<dbReference type="Gene3D" id="3.20.20.450">
    <property type="entry name" value="EAL domain"/>
    <property type="match status" value="1"/>
</dbReference>
<organism evidence="2 3">
    <name type="scientific">Fusicatenibacter faecihominis</name>
    <dbReference type="NCBI Taxonomy" id="2881276"/>
    <lineage>
        <taxon>Bacteria</taxon>
        <taxon>Bacillati</taxon>
        <taxon>Bacillota</taxon>
        <taxon>Clostridia</taxon>
        <taxon>Lachnospirales</taxon>
        <taxon>Lachnospiraceae</taxon>
        <taxon>Fusicatenibacter</taxon>
    </lineage>
</organism>
<dbReference type="PROSITE" id="PS50883">
    <property type="entry name" value="EAL"/>
    <property type="match status" value="1"/>
</dbReference>
<dbReference type="EMBL" id="JAJEPR010000042">
    <property type="protein sequence ID" value="MCC2191200.1"/>
    <property type="molecule type" value="Genomic_DNA"/>
</dbReference>
<evidence type="ECO:0000313" key="2">
    <source>
        <dbReference type="EMBL" id="MCC2191200.1"/>
    </source>
</evidence>
<protein>
    <submittedName>
        <fullName evidence="2">EAL domain-containing protein</fullName>
    </submittedName>
</protein>
<evidence type="ECO:0000259" key="1">
    <source>
        <dbReference type="PROSITE" id="PS50883"/>
    </source>
</evidence>
<reference evidence="2 3" key="1">
    <citation type="submission" date="2021-10" db="EMBL/GenBank/DDBJ databases">
        <title>Anaerobic single-cell dispensing facilitates the cultivation of human gut bacteria.</title>
        <authorList>
            <person name="Afrizal A."/>
        </authorList>
    </citation>
    <scope>NUCLEOTIDE SEQUENCE [LARGE SCALE GENOMIC DNA]</scope>
    <source>
        <strain evidence="2 3">CLA-AA-H277</strain>
    </source>
</reference>
<dbReference type="InterPro" id="IPR035919">
    <property type="entry name" value="EAL_sf"/>
</dbReference>